<dbReference type="RefSeq" id="WP_061854606.1">
    <property type="nucleotide sequence ID" value="NZ_LUGM01000002.1"/>
</dbReference>
<feature type="domain" description="OB-fold nucleic acid binding" evidence="8">
    <location>
        <begin position="5"/>
        <end position="100"/>
    </location>
</feature>
<evidence type="ECO:0000259" key="7">
    <source>
        <dbReference type="Pfam" id="PF02601"/>
    </source>
</evidence>
<evidence type="ECO:0000259" key="8">
    <source>
        <dbReference type="Pfam" id="PF13742"/>
    </source>
</evidence>
<dbReference type="GO" id="GO:0009318">
    <property type="term" value="C:exodeoxyribonuclease VII complex"/>
    <property type="evidence" value="ECO:0007669"/>
    <property type="project" value="UniProtKB-UniRule"/>
</dbReference>
<name>A0A151A5M7_9STAP</name>
<comment type="caution">
    <text evidence="9">The sequence shown here is derived from an EMBL/GenBank/DDBJ whole genome shotgun (WGS) entry which is preliminary data.</text>
</comment>
<accession>A0A151A5M7</accession>
<dbReference type="GO" id="GO:0006308">
    <property type="term" value="P:DNA catabolic process"/>
    <property type="evidence" value="ECO:0007669"/>
    <property type="project" value="UniProtKB-UniRule"/>
</dbReference>
<comment type="subcellular location">
    <subcellularLocation>
        <location evidence="5 6">Cytoplasm</location>
    </subcellularLocation>
</comment>
<keyword evidence="4 5" id="KW-0269">Exonuclease</keyword>
<evidence type="ECO:0000256" key="6">
    <source>
        <dbReference type="RuleBase" id="RU004355"/>
    </source>
</evidence>
<evidence type="ECO:0000313" key="9">
    <source>
        <dbReference type="EMBL" id="KYH14430.1"/>
    </source>
</evidence>
<dbReference type="AlphaFoldDB" id="A0A151A5M7"/>
<dbReference type="CDD" id="cd04489">
    <property type="entry name" value="ExoVII_LU_OBF"/>
    <property type="match status" value="1"/>
</dbReference>
<evidence type="ECO:0000256" key="3">
    <source>
        <dbReference type="ARBA" id="ARBA00022801"/>
    </source>
</evidence>
<proteinExistence type="inferred from homology"/>
<comment type="subunit">
    <text evidence="5">Heterooligomer composed of large and small subunits.</text>
</comment>
<evidence type="ECO:0000256" key="4">
    <source>
        <dbReference type="ARBA" id="ARBA00022839"/>
    </source>
</evidence>
<evidence type="ECO:0000256" key="5">
    <source>
        <dbReference type="HAMAP-Rule" id="MF_00378"/>
    </source>
</evidence>
<dbReference type="GO" id="GO:0008855">
    <property type="term" value="F:exodeoxyribonuclease VII activity"/>
    <property type="evidence" value="ECO:0007669"/>
    <property type="project" value="UniProtKB-UniRule"/>
</dbReference>
<dbReference type="EMBL" id="LUGM01000002">
    <property type="protein sequence ID" value="KYH14430.1"/>
    <property type="molecule type" value="Genomic_DNA"/>
</dbReference>
<evidence type="ECO:0000256" key="1">
    <source>
        <dbReference type="ARBA" id="ARBA00022490"/>
    </source>
</evidence>
<reference evidence="9 10" key="1">
    <citation type="submission" date="2016-02" db="EMBL/GenBank/DDBJ databases">
        <title>Draft genome sequence of hydrocarbon degrading Staphylococcus saprophyticus Strain CNV2, isolated from crude-oil contaminated soil from Noonmati Oil Refinery, Guwahati, Assam, India.</title>
        <authorList>
            <person name="Mukherjee A."/>
            <person name="Chettri B."/>
            <person name="Langpoklakpam J."/>
            <person name="Singh A.K."/>
            <person name="Chattopadhyay D.J."/>
        </authorList>
    </citation>
    <scope>NUCLEOTIDE SEQUENCE [LARGE SCALE GENOMIC DNA]</scope>
    <source>
        <strain evidence="9 10">CNV2</strain>
    </source>
</reference>
<dbReference type="GO" id="GO:0005737">
    <property type="term" value="C:cytoplasm"/>
    <property type="evidence" value="ECO:0007669"/>
    <property type="project" value="UniProtKB-SubCell"/>
</dbReference>
<evidence type="ECO:0000256" key="2">
    <source>
        <dbReference type="ARBA" id="ARBA00022722"/>
    </source>
</evidence>
<dbReference type="PANTHER" id="PTHR30008:SF0">
    <property type="entry name" value="EXODEOXYRIBONUCLEASE 7 LARGE SUBUNIT"/>
    <property type="match status" value="1"/>
</dbReference>
<protein>
    <recommendedName>
        <fullName evidence="5">Exodeoxyribonuclease 7 large subunit</fullName>
        <ecNumber evidence="5">3.1.11.6</ecNumber>
    </recommendedName>
    <alternativeName>
        <fullName evidence="5">Exodeoxyribonuclease VII large subunit</fullName>
        <shortName evidence="5">Exonuclease VII large subunit</shortName>
    </alternativeName>
</protein>
<comment type="catalytic activity">
    <reaction evidence="5 6">
        <text>Exonucleolytic cleavage in either 5'- to 3'- or 3'- to 5'-direction to yield nucleoside 5'-phosphates.</text>
        <dbReference type="EC" id="3.1.11.6"/>
    </reaction>
</comment>
<dbReference type="NCBIfam" id="TIGR00237">
    <property type="entry name" value="xseA"/>
    <property type="match status" value="1"/>
</dbReference>
<gene>
    <name evidence="5" type="primary">xseA</name>
    <name evidence="9" type="ORF">A0131_06530</name>
</gene>
<dbReference type="HAMAP" id="MF_00378">
    <property type="entry name" value="Exonuc_7_L"/>
    <property type="match status" value="1"/>
</dbReference>
<comment type="similarity">
    <text evidence="5 6">Belongs to the XseA family.</text>
</comment>
<dbReference type="Pfam" id="PF13742">
    <property type="entry name" value="tRNA_anti_2"/>
    <property type="match status" value="1"/>
</dbReference>
<organism evidence="9 10">
    <name type="scientific">Staphylococcus kloosii</name>
    <dbReference type="NCBI Taxonomy" id="29384"/>
    <lineage>
        <taxon>Bacteria</taxon>
        <taxon>Bacillati</taxon>
        <taxon>Bacillota</taxon>
        <taxon>Bacilli</taxon>
        <taxon>Bacillales</taxon>
        <taxon>Staphylococcaceae</taxon>
        <taxon>Staphylococcus</taxon>
    </lineage>
</organism>
<dbReference type="GO" id="GO:0003676">
    <property type="term" value="F:nucleic acid binding"/>
    <property type="evidence" value="ECO:0007669"/>
    <property type="project" value="InterPro"/>
</dbReference>
<keyword evidence="2 5" id="KW-0540">Nuclease</keyword>
<comment type="function">
    <text evidence="5">Bidirectionally degrades single-stranded DNA into large acid-insoluble oligonucleotides, which are then degraded further into small acid-soluble oligonucleotides.</text>
</comment>
<dbReference type="Pfam" id="PF02601">
    <property type="entry name" value="Exonuc_VII_L"/>
    <property type="match status" value="1"/>
</dbReference>
<feature type="domain" description="Exonuclease VII large subunit C-terminal" evidence="7">
    <location>
        <begin position="123"/>
        <end position="436"/>
    </location>
</feature>
<keyword evidence="1 5" id="KW-0963">Cytoplasm</keyword>
<evidence type="ECO:0000313" key="10">
    <source>
        <dbReference type="Proteomes" id="UP000075418"/>
    </source>
</evidence>
<dbReference type="PANTHER" id="PTHR30008">
    <property type="entry name" value="EXODEOXYRIBONUCLEASE 7 LARGE SUBUNIT"/>
    <property type="match status" value="1"/>
</dbReference>
<dbReference type="EC" id="3.1.11.6" evidence="5"/>
<dbReference type="InterPro" id="IPR003753">
    <property type="entry name" value="Exonuc_VII_L"/>
</dbReference>
<keyword evidence="3 5" id="KW-0378">Hydrolase</keyword>
<dbReference type="InterPro" id="IPR025824">
    <property type="entry name" value="OB-fold_nuc-bd_dom"/>
</dbReference>
<dbReference type="Proteomes" id="UP000075418">
    <property type="component" value="Unassembled WGS sequence"/>
</dbReference>
<dbReference type="InterPro" id="IPR020579">
    <property type="entry name" value="Exonuc_VII_lsu_C"/>
</dbReference>
<sequence length="446" mass="51035">MADYLSVSALTKYIKYKFDQDPHLQSVLIKGELSNFKKHSSGHMYFNVKDKNSVINAMMFKGAANNLDFEPKEGDEVLIEARVSVYERRGNYQIYVNKMQIDGIGNLYQKLEALKKKLTEAGYFNQEHKKTIPKFPKKIAVLTAGTGAAIRDIHSTINSRYPLVEQVQINTLVQGEQSKQDIIEKLQYADTLDVDTIIIGRGGGSIEDLWNFNEEEVIKAIFNCETPVISAVGHETDFTLSDFVADVRAATPTQAAVIATPDQQELYQQITQVKLFLTRNINQFIQQQRKQLEHTASYYKFKTPSLLYDQQIQKRDDLEKQLNASITMLINRSQQRLQLLDSKFNLKKFKLDIERYQKVTSQKQQELVKVLKNSISLRQQNLANKLENLNTLSPTNTMLRGYTIVNKEQQVITSTKDLSENDSIVLTMKDGTVDAKVQKVRCEDDE</sequence>